<evidence type="ECO:0000313" key="4">
    <source>
        <dbReference type="EMBL" id="KAK1324446.1"/>
    </source>
</evidence>
<accession>A0AAV9FFG7</accession>
<proteinExistence type="predicted"/>
<protein>
    <submittedName>
        <fullName evidence="4">Eugenol synthase 1</fullName>
    </submittedName>
</protein>
<dbReference type="InterPro" id="IPR036291">
    <property type="entry name" value="NAD(P)-bd_dom_sf"/>
</dbReference>
<organism evidence="4 5">
    <name type="scientific">Acorus calamus</name>
    <name type="common">Sweet flag</name>
    <dbReference type="NCBI Taxonomy" id="4465"/>
    <lineage>
        <taxon>Eukaryota</taxon>
        <taxon>Viridiplantae</taxon>
        <taxon>Streptophyta</taxon>
        <taxon>Embryophyta</taxon>
        <taxon>Tracheophyta</taxon>
        <taxon>Spermatophyta</taxon>
        <taxon>Magnoliopsida</taxon>
        <taxon>Liliopsida</taxon>
        <taxon>Acoraceae</taxon>
        <taxon>Acorus</taxon>
    </lineage>
</organism>
<feature type="region of interest" description="Disordered" evidence="1">
    <location>
        <begin position="243"/>
        <end position="262"/>
    </location>
</feature>
<dbReference type="AlphaFoldDB" id="A0AAV9FFG7"/>
<dbReference type="Gene3D" id="3.90.25.10">
    <property type="entry name" value="UDP-galactose 4-epimerase, domain 1"/>
    <property type="match status" value="1"/>
</dbReference>
<keyword evidence="5" id="KW-1185">Reference proteome</keyword>
<dbReference type="Pfam" id="PF13966">
    <property type="entry name" value="zf-RVT"/>
    <property type="match status" value="1"/>
</dbReference>
<dbReference type="EMBL" id="JAUJYO010000001">
    <property type="protein sequence ID" value="KAK1324446.1"/>
    <property type="molecule type" value="Genomic_DNA"/>
</dbReference>
<reference evidence="4" key="2">
    <citation type="submission" date="2023-06" db="EMBL/GenBank/DDBJ databases">
        <authorList>
            <person name="Ma L."/>
            <person name="Liu K.-W."/>
            <person name="Li Z."/>
            <person name="Hsiao Y.-Y."/>
            <person name="Qi Y."/>
            <person name="Fu T."/>
            <person name="Tang G."/>
            <person name="Zhang D."/>
            <person name="Sun W.-H."/>
            <person name="Liu D.-K."/>
            <person name="Li Y."/>
            <person name="Chen G.-Z."/>
            <person name="Liu X.-D."/>
            <person name="Liao X.-Y."/>
            <person name="Jiang Y.-T."/>
            <person name="Yu X."/>
            <person name="Hao Y."/>
            <person name="Huang J."/>
            <person name="Zhao X.-W."/>
            <person name="Ke S."/>
            <person name="Chen Y.-Y."/>
            <person name="Wu W.-L."/>
            <person name="Hsu J.-L."/>
            <person name="Lin Y.-F."/>
            <person name="Huang M.-D."/>
            <person name="Li C.-Y."/>
            <person name="Huang L."/>
            <person name="Wang Z.-W."/>
            <person name="Zhao X."/>
            <person name="Zhong W.-Y."/>
            <person name="Peng D.-H."/>
            <person name="Ahmad S."/>
            <person name="Lan S."/>
            <person name="Zhang J.-S."/>
            <person name="Tsai W.-C."/>
            <person name="Van De Peer Y."/>
            <person name="Liu Z.-J."/>
        </authorList>
    </citation>
    <scope>NUCLEOTIDE SEQUENCE</scope>
    <source>
        <strain evidence="4">CP</strain>
        <tissue evidence="4">Leaves</tissue>
    </source>
</reference>
<dbReference type="InterPro" id="IPR026960">
    <property type="entry name" value="RVT-Znf"/>
</dbReference>
<dbReference type="SUPFAM" id="SSF51735">
    <property type="entry name" value="NAD(P)-binding Rossmann-fold domains"/>
    <property type="match status" value="1"/>
</dbReference>
<dbReference type="Gene3D" id="3.40.50.720">
    <property type="entry name" value="NAD(P)-binding Rossmann-like Domain"/>
    <property type="match status" value="1"/>
</dbReference>
<evidence type="ECO:0000259" key="2">
    <source>
        <dbReference type="Pfam" id="PF05368"/>
    </source>
</evidence>
<dbReference type="PANTHER" id="PTHR43349">
    <property type="entry name" value="PINORESINOL REDUCTASE-RELATED"/>
    <property type="match status" value="1"/>
</dbReference>
<comment type="caution">
    <text evidence="4">The sequence shown here is derived from an EMBL/GenBank/DDBJ whole genome shotgun (WGS) entry which is preliminary data.</text>
</comment>
<evidence type="ECO:0000256" key="1">
    <source>
        <dbReference type="SAM" id="MobiDB-lite"/>
    </source>
</evidence>
<dbReference type="PANTHER" id="PTHR43349:SF43">
    <property type="entry name" value="ISOEUGENOL SYNTHASE 1-LIKE"/>
    <property type="match status" value="1"/>
</dbReference>
<evidence type="ECO:0000259" key="3">
    <source>
        <dbReference type="Pfam" id="PF13966"/>
    </source>
</evidence>
<name>A0AAV9FFG7_ACOCL</name>
<dbReference type="Pfam" id="PF05368">
    <property type="entry name" value="NmrA"/>
    <property type="match status" value="1"/>
</dbReference>
<sequence length="523" mass="59788">MIQRERSDPIPVLQPFVRLSIDDCQSLSKPIREQEIKDALFSAKSLSSSGPDGFPARFFQQYWEVVKEDFIQAIELLVERLGIPLSTLPVQHLGLPLQPGYLSNTSCLPLIDKMRKKLQSWTDETTVKCLILNGQWQTPERWPSEFDHIWDEISQMEVGGKGSDILIWTGNRSGTVTCSSASQIVRKKKPVIDWTMAIWSSVVPPRWSFLCWQAGLKKLPTLVRLQKWGIVMSDREPPLWMKRKSYPDDGVTREKEQKNSQQMGDLNDHDLLVRCIKCVDIVISAVSTAHHLDQHKIVNAIKEAGNVKRFLPSEFGIESRRVKLLPIFQFVMDNKVEIRKAVEEARIPHTFIAGNFFAEYFIDVLMCPNENKDTVTVYGTGETKGVLILEEDVTAFAIKIVDDPRTLNRLVICKPPKNTVTQLGLIELWEKKIGKKYKRVHLPEEEMVRLSERLPEPDNIRIAIVHSIFVDESSSRELGEDDLVASALYPDYKYSTIDRVMDRIIANPPKIKPALVPSPKHHH</sequence>
<reference evidence="4" key="1">
    <citation type="journal article" date="2023" name="Nat. Commun.">
        <title>Diploid and tetraploid genomes of Acorus and the evolution of monocots.</title>
        <authorList>
            <person name="Ma L."/>
            <person name="Liu K.W."/>
            <person name="Li Z."/>
            <person name="Hsiao Y.Y."/>
            <person name="Qi Y."/>
            <person name="Fu T."/>
            <person name="Tang G.D."/>
            <person name="Zhang D."/>
            <person name="Sun W.H."/>
            <person name="Liu D.K."/>
            <person name="Li Y."/>
            <person name="Chen G.Z."/>
            <person name="Liu X.D."/>
            <person name="Liao X.Y."/>
            <person name="Jiang Y.T."/>
            <person name="Yu X."/>
            <person name="Hao Y."/>
            <person name="Huang J."/>
            <person name="Zhao X.W."/>
            <person name="Ke S."/>
            <person name="Chen Y.Y."/>
            <person name="Wu W.L."/>
            <person name="Hsu J.L."/>
            <person name="Lin Y.F."/>
            <person name="Huang M.D."/>
            <person name="Li C.Y."/>
            <person name="Huang L."/>
            <person name="Wang Z.W."/>
            <person name="Zhao X."/>
            <person name="Zhong W.Y."/>
            <person name="Peng D.H."/>
            <person name="Ahmad S."/>
            <person name="Lan S."/>
            <person name="Zhang J.S."/>
            <person name="Tsai W.C."/>
            <person name="Van de Peer Y."/>
            <person name="Liu Z.J."/>
        </authorList>
    </citation>
    <scope>NUCLEOTIDE SEQUENCE</scope>
    <source>
        <strain evidence="4">CP</strain>
    </source>
</reference>
<evidence type="ECO:0000313" key="5">
    <source>
        <dbReference type="Proteomes" id="UP001180020"/>
    </source>
</evidence>
<feature type="compositionally biased region" description="Basic and acidic residues" evidence="1">
    <location>
        <begin position="245"/>
        <end position="258"/>
    </location>
</feature>
<dbReference type="InterPro" id="IPR050608">
    <property type="entry name" value="NmrA-type/Isoflavone_red_sf"/>
</dbReference>
<feature type="domain" description="Reverse transcriptase zinc-binding" evidence="3">
    <location>
        <begin position="177"/>
        <end position="233"/>
    </location>
</feature>
<dbReference type="Proteomes" id="UP001180020">
    <property type="component" value="Unassembled WGS sequence"/>
</dbReference>
<gene>
    <name evidence="4" type="primary">EGS1</name>
    <name evidence="4" type="ORF">QJS10_CPA01g01543</name>
</gene>
<feature type="domain" description="NmrA-like" evidence="2">
    <location>
        <begin position="264"/>
        <end position="498"/>
    </location>
</feature>
<dbReference type="InterPro" id="IPR008030">
    <property type="entry name" value="NmrA-like"/>
</dbReference>